<feature type="non-terminal residue" evidence="1">
    <location>
        <position position="1"/>
    </location>
</feature>
<sequence>IIVAHFDDAKWHLVYFKLMWTKMETICTPVRSDFLCPEVGAPLLAVTEATGIIIILNTKCRIGYKKKSRVFGNEKGKSCKKKGSTSIVNKKISDNTDALVSGSSYVSERAYIKKPIILESFSCESIIRQVDFSKDRQCFDLVLERCWK</sequence>
<accession>U9UTG4</accession>
<reference evidence="1" key="1">
    <citation type="submission" date="2013-07" db="EMBL/GenBank/DDBJ databases">
        <title>The genome of an arbuscular mycorrhizal fungus provides insights into the evolution of the oldest plant symbiosis.</title>
        <authorList>
            <consortium name="DOE Joint Genome Institute"/>
            <person name="Tisserant E."/>
            <person name="Malbreil M."/>
            <person name="Kuo A."/>
            <person name="Kohler A."/>
            <person name="Symeonidi A."/>
            <person name="Balestrini R."/>
            <person name="Charron P."/>
            <person name="Duensing N."/>
            <person name="Frei-dit-Frey N."/>
            <person name="Gianinazzi-Pearson V."/>
            <person name="Gilbert B."/>
            <person name="Handa Y."/>
            <person name="Hijri M."/>
            <person name="Kaul R."/>
            <person name="Kawaguchi M."/>
            <person name="Krajinski F."/>
            <person name="Lammers P."/>
            <person name="Lapierre D."/>
            <person name="Masclaux F.G."/>
            <person name="Murat C."/>
            <person name="Morin E."/>
            <person name="Ndikumana S."/>
            <person name="Pagni M."/>
            <person name="Petitpierre D."/>
            <person name="Requena N."/>
            <person name="Rosikiewicz P."/>
            <person name="Riley R."/>
            <person name="Saito K."/>
            <person name="San Clemente H."/>
            <person name="Shapiro H."/>
            <person name="van Tuinen D."/>
            <person name="Becard G."/>
            <person name="Bonfante P."/>
            <person name="Paszkowski U."/>
            <person name="Shachar-Hill Y."/>
            <person name="Young J.P."/>
            <person name="Sanders I.R."/>
            <person name="Henrissat B."/>
            <person name="Rensing S.A."/>
            <person name="Grigoriev I.V."/>
            <person name="Corradi N."/>
            <person name="Roux C."/>
            <person name="Martin F."/>
        </authorList>
    </citation>
    <scope>NUCLEOTIDE SEQUENCE</scope>
    <source>
        <strain evidence="1">DAOM 197198</strain>
    </source>
</reference>
<dbReference type="HOGENOM" id="CLU_1763259_0_0_1"/>
<dbReference type="EMBL" id="KI276088">
    <property type="protein sequence ID" value="ESA21863.1"/>
    <property type="molecule type" value="Genomic_DNA"/>
</dbReference>
<dbReference type="STRING" id="747089.U9UTG4"/>
<protein>
    <submittedName>
        <fullName evidence="1">Uncharacterized protein</fullName>
    </submittedName>
</protein>
<organism evidence="1">
    <name type="scientific">Rhizophagus irregularis (strain DAOM 181602 / DAOM 197198 / MUCL 43194)</name>
    <name type="common">Arbuscular mycorrhizal fungus</name>
    <name type="synonym">Glomus intraradices</name>
    <dbReference type="NCBI Taxonomy" id="747089"/>
    <lineage>
        <taxon>Eukaryota</taxon>
        <taxon>Fungi</taxon>
        <taxon>Fungi incertae sedis</taxon>
        <taxon>Mucoromycota</taxon>
        <taxon>Glomeromycotina</taxon>
        <taxon>Glomeromycetes</taxon>
        <taxon>Glomerales</taxon>
        <taxon>Glomeraceae</taxon>
        <taxon>Rhizophagus</taxon>
    </lineage>
</organism>
<evidence type="ECO:0000313" key="1">
    <source>
        <dbReference type="EMBL" id="ESA21863.1"/>
    </source>
</evidence>
<proteinExistence type="predicted"/>
<name>U9UTG4_RHIID</name>
<dbReference type="AlphaFoldDB" id="U9UTG4"/>
<gene>
    <name evidence="1" type="ORF">GLOINDRAFT_91674</name>
</gene>